<comment type="caution">
    <text evidence="1">The sequence shown here is derived from an EMBL/GenBank/DDBJ whole genome shotgun (WGS) entry which is preliminary data.</text>
</comment>
<sequence length="114" mass="13292">MMTHRDRVLTALDKRPPDCVPWDYWATSEITEELCRHFGVANQEALLRELEVDLRYWTGPSYVGQDMRAYPDGSVEDLWGVRRQLKSMTRDGRTWTYKHVVDSPLAYAETVADV</sequence>
<proteinExistence type="predicted"/>
<reference evidence="1" key="1">
    <citation type="journal article" date="2014" name="Front. Microbiol.">
        <title>High frequency of phylogenetically diverse reductive dehalogenase-homologous genes in deep subseafloor sedimentary metagenomes.</title>
        <authorList>
            <person name="Kawai M."/>
            <person name="Futagami T."/>
            <person name="Toyoda A."/>
            <person name="Takaki Y."/>
            <person name="Nishi S."/>
            <person name="Hori S."/>
            <person name="Arai W."/>
            <person name="Tsubouchi T."/>
            <person name="Morono Y."/>
            <person name="Uchiyama I."/>
            <person name="Ito T."/>
            <person name="Fujiyama A."/>
            <person name="Inagaki F."/>
            <person name="Takami H."/>
        </authorList>
    </citation>
    <scope>NUCLEOTIDE SEQUENCE</scope>
    <source>
        <strain evidence="1">Expedition CK06-06</strain>
    </source>
</reference>
<gene>
    <name evidence="1" type="ORF">S03H2_55803</name>
</gene>
<dbReference type="AlphaFoldDB" id="X1IND1"/>
<feature type="non-terminal residue" evidence="1">
    <location>
        <position position="114"/>
    </location>
</feature>
<dbReference type="EMBL" id="BARU01035679">
    <property type="protein sequence ID" value="GAH83227.1"/>
    <property type="molecule type" value="Genomic_DNA"/>
</dbReference>
<name>X1IND1_9ZZZZ</name>
<protein>
    <submittedName>
        <fullName evidence="1">Uncharacterized protein</fullName>
    </submittedName>
</protein>
<organism evidence="1">
    <name type="scientific">marine sediment metagenome</name>
    <dbReference type="NCBI Taxonomy" id="412755"/>
    <lineage>
        <taxon>unclassified sequences</taxon>
        <taxon>metagenomes</taxon>
        <taxon>ecological metagenomes</taxon>
    </lineage>
</organism>
<evidence type="ECO:0000313" key="1">
    <source>
        <dbReference type="EMBL" id="GAH83227.1"/>
    </source>
</evidence>
<accession>X1IND1</accession>